<evidence type="ECO:0000313" key="1">
    <source>
        <dbReference type="EMBL" id="QQP51303.1"/>
    </source>
</evidence>
<gene>
    <name evidence="1" type="ORF">FKW44_012625</name>
</gene>
<name>A0A7T8HJQ9_CALRO</name>
<dbReference type="EMBL" id="CP045897">
    <property type="protein sequence ID" value="QQP51303.1"/>
    <property type="molecule type" value="Genomic_DNA"/>
</dbReference>
<accession>A0A7T8HJQ9</accession>
<dbReference type="AlphaFoldDB" id="A0A7T8HJQ9"/>
<evidence type="ECO:0000313" key="2">
    <source>
        <dbReference type="Proteomes" id="UP000595437"/>
    </source>
</evidence>
<dbReference type="Proteomes" id="UP000595437">
    <property type="component" value="Chromosome 8"/>
</dbReference>
<proteinExistence type="predicted"/>
<protein>
    <submittedName>
        <fullName evidence="1">Uncharacterized protein</fullName>
    </submittedName>
</protein>
<sequence length="84" mass="9440">MAYTPRPRGPSCRFGILFRVETHRHLWQGIRGVLTFNLLTPSPRVQPADIGFYFGWKPPPTLASIRGKVLTFNLIHPKPSGPAC</sequence>
<keyword evidence="2" id="KW-1185">Reference proteome</keyword>
<organism evidence="1 2">
    <name type="scientific">Caligus rogercresseyi</name>
    <name type="common">Sea louse</name>
    <dbReference type="NCBI Taxonomy" id="217165"/>
    <lineage>
        <taxon>Eukaryota</taxon>
        <taxon>Metazoa</taxon>
        <taxon>Ecdysozoa</taxon>
        <taxon>Arthropoda</taxon>
        <taxon>Crustacea</taxon>
        <taxon>Multicrustacea</taxon>
        <taxon>Hexanauplia</taxon>
        <taxon>Copepoda</taxon>
        <taxon>Siphonostomatoida</taxon>
        <taxon>Caligidae</taxon>
        <taxon>Caligus</taxon>
    </lineage>
</organism>
<reference evidence="2" key="1">
    <citation type="submission" date="2021-01" db="EMBL/GenBank/DDBJ databases">
        <title>Caligus Genome Assembly.</title>
        <authorList>
            <person name="Gallardo-Escarate C."/>
        </authorList>
    </citation>
    <scope>NUCLEOTIDE SEQUENCE [LARGE SCALE GENOMIC DNA]</scope>
</reference>